<evidence type="ECO:0000256" key="1">
    <source>
        <dbReference type="SAM" id="Phobius"/>
    </source>
</evidence>
<sequence>MTSFLLKHRLTRSDARLVLAYWAVVAPVLLLQYVSDTGWSGWRALPVVVVTVMFDTVTVAIIVSQFLPLFLERKHWSRLGQVPVFLLVSGGLYLIVYGSLLGHRIDLSGMRIVLGAVAHAKSYGLLAVLLTAKRYFDLQQKLLQVRQAQTESELRNLKAQLDPHFLFNNLNVLRALIQHDPAEANEFLNRFAALYRFLIRYKDEDFVPLAEELRFVEEYIYLLRHRFGTAYDFRQTFPEGIDLDRLLIVPGTLQLLVENVIKHNAGNDDEPLLITISVTETTLAVTHPRRPKLTPVDSTGTGLANLRERYRLLGNREITVTATAATFAVAVPLVAAAQVYHAA</sequence>
<gene>
    <name evidence="3" type="ORF">FY528_02415</name>
</gene>
<name>A0A5D6VDD8_9BACT</name>
<protein>
    <recommendedName>
        <fullName evidence="2">Signal transduction histidine kinase internal region domain-containing protein</fullName>
    </recommendedName>
</protein>
<proteinExistence type="predicted"/>
<feature type="transmembrane region" description="Helical" evidence="1">
    <location>
        <begin position="112"/>
        <end position="132"/>
    </location>
</feature>
<organism evidence="3 4">
    <name type="scientific">Hymenobacter lutimineralis</name>
    <dbReference type="NCBI Taxonomy" id="2606448"/>
    <lineage>
        <taxon>Bacteria</taxon>
        <taxon>Pseudomonadati</taxon>
        <taxon>Bacteroidota</taxon>
        <taxon>Cytophagia</taxon>
        <taxon>Cytophagales</taxon>
        <taxon>Hymenobacteraceae</taxon>
        <taxon>Hymenobacter</taxon>
    </lineage>
</organism>
<evidence type="ECO:0000313" key="4">
    <source>
        <dbReference type="Proteomes" id="UP000322791"/>
    </source>
</evidence>
<keyword evidence="1" id="KW-0472">Membrane</keyword>
<keyword evidence="1" id="KW-0812">Transmembrane</keyword>
<dbReference type="GO" id="GO:0016020">
    <property type="term" value="C:membrane"/>
    <property type="evidence" value="ECO:0007669"/>
    <property type="project" value="InterPro"/>
</dbReference>
<feature type="transmembrane region" description="Helical" evidence="1">
    <location>
        <begin position="47"/>
        <end position="70"/>
    </location>
</feature>
<dbReference type="AlphaFoldDB" id="A0A5D6VDD8"/>
<dbReference type="EMBL" id="VTHL01000002">
    <property type="protein sequence ID" value="TYZ13287.1"/>
    <property type="molecule type" value="Genomic_DNA"/>
</dbReference>
<evidence type="ECO:0000313" key="3">
    <source>
        <dbReference type="EMBL" id="TYZ13287.1"/>
    </source>
</evidence>
<dbReference type="Proteomes" id="UP000322791">
    <property type="component" value="Unassembled WGS sequence"/>
</dbReference>
<feature type="domain" description="Signal transduction histidine kinase internal region" evidence="2">
    <location>
        <begin position="153"/>
        <end position="229"/>
    </location>
</feature>
<keyword evidence="4" id="KW-1185">Reference proteome</keyword>
<keyword evidence="1" id="KW-1133">Transmembrane helix</keyword>
<dbReference type="PANTHER" id="PTHR34220:SF7">
    <property type="entry name" value="SENSOR HISTIDINE KINASE YPDA"/>
    <property type="match status" value="1"/>
</dbReference>
<dbReference type="InterPro" id="IPR050640">
    <property type="entry name" value="Bact_2-comp_sensor_kinase"/>
</dbReference>
<feature type="transmembrane region" description="Helical" evidence="1">
    <location>
        <begin position="318"/>
        <end position="340"/>
    </location>
</feature>
<feature type="transmembrane region" description="Helical" evidence="1">
    <location>
        <begin position="17"/>
        <end position="35"/>
    </location>
</feature>
<comment type="caution">
    <text evidence="3">The sequence shown here is derived from an EMBL/GenBank/DDBJ whole genome shotgun (WGS) entry which is preliminary data.</text>
</comment>
<dbReference type="PANTHER" id="PTHR34220">
    <property type="entry name" value="SENSOR HISTIDINE KINASE YPDA"/>
    <property type="match status" value="1"/>
</dbReference>
<reference evidence="3 4" key="1">
    <citation type="submission" date="2019-08" db="EMBL/GenBank/DDBJ databases">
        <authorList>
            <person name="Seo M.-J."/>
        </authorList>
    </citation>
    <scope>NUCLEOTIDE SEQUENCE [LARGE SCALE GENOMIC DNA]</scope>
    <source>
        <strain evidence="3 4">KIGAM108</strain>
    </source>
</reference>
<dbReference type="Pfam" id="PF06580">
    <property type="entry name" value="His_kinase"/>
    <property type="match status" value="1"/>
</dbReference>
<dbReference type="GO" id="GO:0000155">
    <property type="term" value="F:phosphorelay sensor kinase activity"/>
    <property type="evidence" value="ECO:0007669"/>
    <property type="project" value="InterPro"/>
</dbReference>
<evidence type="ECO:0000259" key="2">
    <source>
        <dbReference type="Pfam" id="PF06580"/>
    </source>
</evidence>
<dbReference type="InterPro" id="IPR010559">
    <property type="entry name" value="Sig_transdc_His_kin_internal"/>
</dbReference>
<accession>A0A5D6VDD8</accession>
<feature type="transmembrane region" description="Helical" evidence="1">
    <location>
        <begin position="82"/>
        <end position="100"/>
    </location>
</feature>